<protein>
    <submittedName>
        <fullName evidence="2">Uncharacterized protein</fullName>
    </submittedName>
</protein>
<keyword evidence="1" id="KW-0812">Transmembrane</keyword>
<reference evidence="3" key="1">
    <citation type="journal article" date="2019" name="Int. J. Syst. Evol. Microbiol.">
        <title>The Global Catalogue of Microorganisms (GCM) 10K type strain sequencing project: providing services to taxonomists for standard genome sequencing and annotation.</title>
        <authorList>
            <consortium name="The Broad Institute Genomics Platform"/>
            <consortium name="The Broad Institute Genome Sequencing Center for Infectious Disease"/>
            <person name="Wu L."/>
            <person name="Ma J."/>
        </authorList>
    </citation>
    <scope>NUCLEOTIDE SEQUENCE [LARGE SCALE GENOMIC DNA]</scope>
    <source>
        <strain evidence="3">JCM 4602</strain>
    </source>
</reference>
<organism evidence="2 3">
    <name type="scientific">Streptomyces rubiginosohelvolus</name>
    <dbReference type="NCBI Taxonomy" id="67362"/>
    <lineage>
        <taxon>Bacteria</taxon>
        <taxon>Bacillati</taxon>
        <taxon>Actinomycetota</taxon>
        <taxon>Actinomycetes</taxon>
        <taxon>Kitasatosporales</taxon>
        <taxon>Streptomycetaceae</taxon>
        <taxon>Streptomyces</taxon>
    </lineage>
</organism>
<evidence type="ECO:0000313" key="2">
    <source>
        <dbReference type="EMBL" id="GGZ51628.1"/>
    </source>
</evidence>
<dbReference type="Proteomes" id="UP000624183">
    <property type="component" value="Unassembled WGS sequence"/>
</dbReference>
<feature type="transmembrane region" description="Helical" evidence="1">
    <location>
        <begin position="92"/>
        <end position="114"/>
    </location>
</feature>
<name>A0ABQ3BMD4_9ACTN</name>
<gene>
    <name evidence="2" type="ORF">GCM10010328_27860</name>
</gene>
<keyword evidence="1" id="KW-1133">Transmembrane helix</keyword>
<evidence type="ECO:0000313" key="3">
    <source>
        <dbReference type="Proteomes" id="UP000624183"/>
    </source>
</evidence>
<feature type="transmembrane region" description="Helical" evidence="1">
    <location>
        <begin position="60"/>
        <end position="80"/>
    </location>
</feature>
<comment type="caution">
    <text evidence="2">The sequence shown here is derived from an EMBL/GenBank/DDBJ whole genome shotgun (WGS) entry which is preliminary data.</text>
</comment>
<evidence type="ECO:0000256" key="1">
    <source>
        <dbReference type="SAM" id="Phobius"/>
    </source>
</evidence>
<dbReference type="EMBL" id="BMUW01000004">
    <property type="protein sequence ID" value="GGZ51628.1"/>
    <property type="molecule type" value="Genomic_DNA"/>
</dbReference>
<keyword evidence="1" id="KW-0472">Membrane</keyword>
<accession>A0ABQ3BMD4</accession>
<sequence>MPTEPAAPEQQLLPGVRYRPTTRQRLVPHTVDGKTRMIEEDYEAMVPVPPRDWDQAVTTAVTIAAGLLVTVAVVWSVASIGDLLARAVVAPIAYLAAGAFALAWVVCMALEWLARYDPARAAGPRTAGNWALAVDMAIVAAHGWVEEALYVGLAGAAVSAVGKGMWSTVMRHQARPLPVRTQKWLQDEEAEIAARLALGARTRHLARIKGQAAVYAPPTPTALTQDSDRDTAGQLSPTVLSAVRAVLATLPDLSHDDVLSHLDQLGLAYDETAVLAVLDNEQDSQDSRSGAGLSRVVPPTQTVTESVRTALSSGVRDKDSVVSYVHQIHGSGVPRATIVRLFNRELEKSA</sequence>
<proteinExistence type="predicted"/>
<keyword evidence="3" id="KW-1185">Reference proteome</keyword>